<feature type="transmembrane region" description="Helical" evidence="8">
    <location>
        <begin position="338"/>
        <end position="360"/>
    </location>
</feature>
<evidence type="ECO:0000256" key="5">
    <source>
        <dbReference type="ARBA" id="ARBA00022989"/>
    </source>
</evidence>
<evidence type="ECO:0000256" key="2">
    <source>
        <dbReference type="ARBA" id="ARBA00010157"/>
    </source>
</evidence>
<dbReference type="InterPro" id="IPR004869">
    <property type="entry name" value="MMPL_dom"/>
</dbReference>
<name>A0A0H3A1B0_MYCA1</name>
<dbReference type="PANTHER" id="PTHR33406">
    <property type="entry name" value="MEMBRANE PROTEIN MJ1562-RELATED"/>
    <property type="match status" value="1"/>
</dbReference>
<dbReference type="SUPFAM" id="SSF82866">
    <property type="entry name" value="Multidrug efflux transporter AcrB transmembrane domain"/>
    <property type="match status" value="2"/>
</dbReference>
<dbReference type="NCBIfam" id="TIGR00833">
    <property type="entry name" value="actII"/>
    <property type="match status" value="1"/>
</dbReference>
<feature type="domain" description="SSD" evidence="9">
    <location>
        <begin position="232"/>
        <end position="359"/>
    </location>
</feature>
<feature type="transmembrane region" description="Helical" evidence="8">
    <location>
        <begin position="392"/>
        <end position="413"/>
    </location>
</feature>
<accession>A0A0H3A1B0</accession>
<proteinExistence type="inferred from homology"/>
<feature type="transmembrane region" description="Helical" evidence="8">
    <location>
        <begin position="23"/>
        <end position="42"/>
    </location>
</feature>
<dbReference type="GO" id="GO:0005886">
    <property type="term" value="C:plasma membrane"/>
    <property type="evidence" value="ECO:0007669"/>
    <property type="project" value="UniProtKB-SubCell"/>
</dbReference>
<protein>
    <submittedName>
        <fullName evidence="10">MmpL10 protein</fullName>
    </submittedName>
</protein>
<dbReference type="HOGENOM" id="CLU_005108_3_0_11"/>
<dbReference type="Pfam" id="PF03176">
    <property type="entry name" value="MMPL"/>
    <property type="match status" value="2"/>
</dbReference>
<feature type="transmembrane region" description="Helical" evidence="8">
    <location>
        <begin position="229"/>
        <end position="250"/>
    </location>
</feature>
<dbReference type="AlphaFoldDB" id="A0A0H3A1B0"/>
<comment type="similarity">
    <text evidence="2">Belongs to the resistance-nodulation-cell division (RND) (TC 2.A.6) family. MmpL subfamily.</text>
</comment>
<dbReference type="Proteomes" id="UP000001574">
    <property type="component" value="Chromosome"/>
</dbReference>
<feature type="transmembrane region" description="Helical" evidence="8">
    <location>
        <begin position="836"/>
        <end position="855"/>
    </location>
</feature>
<keyword evidence="5 8" id="KW-1133">Transmembrane helix</keyword>
<evidence type="ECO:0000256" key="8">
    <source>
        <dbReference type="SAM" id="Phobius"/>
    </source>
</evidence>
<feature type="transmembrane region" description="Helical" evidence="8">
    <location>
        <begin position="862"/>
        <end position="887"/>
    </location>
</feature>
<dbReference type="InterPro" id="IPR004707">
    <property type="entry name" value="MmpL_fam"/>
</dbReference>
<dbReference type="EMBL" id="CP000479">
    <property type="protein sequence ID" value="ABK67795.1"/>
    <property type="molecule type" value="Genomic_DNA"/>
</dbReference>
<keyword evidence="7" id="KW-0175">Coiled coil</keyword>
<evidence type="ECO:0000256" key="4">
    <source>
        <dbReference type="ARBA" id="ARBA00022692"/>
    </source>
</evidence>
<feature type="transmembrane region" description="Helical" evidence="8">
    <location>
        <begin position="262"/>
        <end position="281"/>
    </location>
</feature>
<dbReference type="PROSITE" id="PS50156">
    <property type="entry name" value="SSD"/>
    <property type="match status" value="1"/>
</dbReference>
<evidence type="ECO:0000256" key="6">
    <source>
        <dbReference type="ARBA" id="ARBA00023136"/>
    </source>
</evidence>
<feature type="transmembrane region" description="Helical" evidence="8">
    <location>
        <begin position="204"/>
        <end position="222"/>
    </location>
</feature>
<evidence type="ECO:0000256" key="3">
    <source>
        <dbReference type="ARBA" id="ARBA00022475"/>
    </source>
</evidence>
<dbReference type="Gene3D" id="1.20.1640.10">
    <property type="entry name" value="Multidrug efflux transporter AcrB transmembrane domain"/>
    <property type="match status" value="2"/>
</dbReference>
<keyword evidence="3" id="KW-1003">Cell membrane</keyword>
<evidence type="ECO:0000313" key="10">
    <source>
        <dbReference type="EMBL" id="ABK67795.1"/>
    </source>
</evidence>
<gene>
    <name evidence="10" type="ordered locus">MAV_1761</name>
</gene>
<dbReference type="KEGG" id="mav:MAV_1761"/>
<feature type="transmembrane region" description="Helical" evidence="8">
    <location>
        <begin position="302"/>
        <end position="326"/>
    </location>
</feature>
<evidence type="ECO:0000259" key="9">
    <source>
        <dbReference type="PROSITE" id="PS50156"/>
    </source>
</evidence>
<evidence type="ECO:0000256" key="7">
    <source>
        <dbReference type="SAM" id="Coils"/>
    </source>
</evidence>
<dbReference type="InterPro" id="IPR050545">
    <property type="entry name" value="Mycobact_MmpL"/>
</dbReference>
<feature type="transmembrane region" description="Helical" evidence="8">
    <location>
        <begin position="893"/>
        <end position="913"/>
    </location>
</feature>
<feature type="coiled-coil region" evidence="7">
    <location>
        <begin position="534"/>
        <end position="561"/>
    </location>
</feature>
<evidence type="ECO:0000313" key="11">
    <source>
        <dbReference type="Proteomes" id="UP000001574"/>
    </source>
</evidence>
<sequence>MSPTAPAGDEVEMRRIADFVVRWPWLVIGFWAALAVALPLAFPSLAEMAQKHPLAILPGNAPSNVAARQMTEAFHESGSDDLLLVALTDEKGLGPADEAVYRRLVDALRRDTRDVVMVQDFISAPPLRSAVTSKDRKAWVLPVGIAGELGTPQSYAAFNRIAGIVKQTLEKHENGPAATSLTVSLTGPAATVADLTVAGERDRLPIELAIAVLVLVVLLVVYRSAVTMLLPLVTILLSLVIAQAAVAGYSQLTGSGVSNQSIVFLSAIMAGAGTDYAVFLISRYHDFLRRGDDFDQAVRKALISIGKVITASASTVGITFLLIGFARMGVFKTVGISSAIGIGVAFLAAVTLLPAIMVLAGPRGWIRPRRELTTGLWRRSGIRIVRRPRAHLVASVLVLIILASCAGLVRYNYDDRKALRPSAPSSVGYAALERHFPVNQSIPEYILIRSPHDLRTPQALADLEQLADRVSQLPNVSVVSGITRPTGNVPEQFRATYQAGAIGSMLAGGSTMINDQTDDLNRLARGAGTLADNLGDVRGQVNQLAASVRELENAFSSTKNQYSGDALVNQVDIAARLVDHVNSLSNAMGWNFTAAKNMFAWIGPVLAALQGNPVCDADSSCSATRATFEQLVGPRGQADLDAIDDLSHQLQAYPDKRALKASTDRLRNAFAKLNDVLRAMGMDRPGGLQSNLTTLQNGADQFAGGSRQVADAVAQLVDKVKQLGAGLSESAAFLLSLKHDAAHPAMAGFNIPAQLLRLPQFQEAAKVFISPDGHSVRYLVQSKLSPFSTQAMDQVDAITATARGAQPNTALADAEVSMAGYTVGLKDTRDYYQHDIKFIIAVTLLVVLLTLMALLRAIVAPLYLVATVVISYLSAVGVGVLVFQFLLGQQLHWSVPPLAFVVLVAVGADYNMLLVSRMRDESPHSMRYGIIRTLSSTGGVITAAGLIFAASMSGLLFSSIGTVVQGGVVIGVGILLDTFLVRTVTVPAIAALAGRANWWPSRIAVRRNPVSGQP</sequence>
<comment type="subcellular location">
    <subcellularLocation>
        <location evidence="1">Cell membrane</location>
        <topology evidence="1">Multi-pass membrane protein</topology>
    </subcellularLocation>
</comment>
<feature type="transmembrane region" description="Helical" evidence="8">
    <location>
        <begin position="934"/>
        <end position="957"/>
    </location>
</feature>
<reference evidence="10 11" key="1">
    <citation type="submission" date="2006-10" db="EMBL/GenBank/DDBJ databases">
        <authorList>
            <person name="Fleischmann R.D."/>
            <person name="Dodson R.J."/>
            <person name="Haft D.H."/>
            <person name="Merkel J.S."/>
            <person name="Nelson W.C."/>
            <person name="Fraser C.M."/>
        </authorList>
    </citation>
    <scope>NUCLEOTIDE SEQUENCE [LARGE SCALE GENOMIC DNA]</scope>
    <source>
        <strain evidence="10 11">104</strain>
    </source>
</reference>
<dbReference type="PANTHER" id="PTHR33406:SF6">
    <property type="entry name" value="MEMBRANE PROTEIN YDGH-RELATED"/>
    <property type="match status" value="1"/>
</dbReference>
<evidence type="ECO:0000256" key="1">
    <source>
        <dbReference type="ARBA" id="ARBA00004651"/>
    </source>
</evidence>
<dbReference type="InterPro" id="IPR000731">
    <property type="entry name" value="SSD"/>
</dbReference>
<keyword evidence="6 8" id="KW-0472">Membrane</keyword>
<organism evidence="10 11">
    <name type="scientific">Mycobacterium avium (strain 104)</name>
    <dbReference type="NCBI Taxonomy" id="243243"/>
    <lineage>
        <taxon>Bacteria</taxon>
        <taxon>Bacillati</taxon>
        <taxon>Actinomycetota</taxon>
        <taxon>Actinomycetes</taxon>
        <taxon>Mycobacteriales</taxon>
        <taxon>Mycobacteriaceae</taxon>
        <taxon>Mycobacterium</taxon>
        <taxon>Mycobacterium avium complex (MAC)</taxon>
    </lineage>
</organism>
<keyword evidence="4 8" id="KW-0812">Transmembrane</keyword>